<dbReference type="CDD" id="cd07302">
    <property type="entry name" value="CHD"/>
    <property type="match status" value="1"/>
</dbReference>
<dbReference type="InterPro" id="IPR029787">
    <property type="entry name" value="Nucleotide_cyclase"/>
</dbReference>
<dbReference type="GO" id="GO:0005524">
    <property type="term" value="F:ATP binding"/>
    <property type="evidence" value="ECO:0007669"/>
    <property type="project" value="UniProtKB-KW"/>
</dbReference>
<evidence type="ECO:0000256" key="1">
    <source>
        <dbReference type="ARBA" id="ARBA00022741"/>
    </source>
</evidence>
<dbReference type="STRING" id="1742972.COMA1_11306"/>
<dbReference type="InterPro" id="IPR001054">
    <property type="entry name" value="A/G_cyclase"/>
</dbReference>
<dbReference type="GO" id="GO:0005737">
    <property type="term" value="C:cytoplasm"/>
    <property type="evidence" value="ECO:0007669"/>
    <property type="project" value="TreeGrafter"/>
</dbReference>
<dbReference type="Gene3D" id="1.25.40.10">
    <property type="entry name" value="Tetratricopeptide repeat domain"/>
    <property type="match status" value="2"/>
</dbReference>
<evidence type="ECO:0000256" key="2">
    <source>
        <dbReference type="ARBA" id="ARBA00022840"/>
    </source>
</evidence>
<dbReference type="SUPFAM" id="SSF52540">
    <property type="entry name" value="P-loop containing nucleoside triphosphate hydrolases"/>
    <property type="match status" value="1"/>
</dbReference>
<dbReference type="RefSeq" id="WP_090745345.1">
    <property type="nucleotide sequence ID" value="NZ_CZQA01000001.1"/>
</dbReference>
<dbReference type="InterPro" id="IPR041664">
    <property type="entry name" value="AAA_16"/>
</dbReference>
<dbReference type="Pfam" id="PF13191">
    <property type="entry name" value="AAA_16"/>
    <property type="match status" value="1"/>
</dbReference>
<protein>
    <submittedName>
        <fullName evidence="6">Guanylate cyclase:TPR repeat:SAM domain (Sterile alpha motif)</fullName>
    </submittedName>
</protein>
<evidence type="ECO:0000259" key="4">
    <source>
        <dbReference type="PROSITE" id="PS50105"/>
    </source>
</evidence>
<dbReference type="Pfam" id="PF00536">
    <property type="entry name" value="SAM_1"/>
    <property type="match status" value="1"/>
</dbReference>
<accession>A0A0S4LCY0</accession>
<evidence type="ECO:0000313" key="6">
    <source>
        <dbReference type="EMBL" id="CUS33716.1"/>
    </source>
</evidence>
<dbReference type="InterPro" id="IPR013761">
    <property type="entry name" value="SAM/pointed_sf"/>
</dbReference>
<dbReference type="InterPro" id="IPR027417">
    <property type="entry name" value="P-loop_NTPase"/>
</dbReference>
<dbReference type="SMART" id="SM00044">
    <property type="entry name" value="CYCc"/>
    <property type="match status" value="1"/>
</dbReference>
<dbReference type="GO" id="GO:0004016">
    <property type="term" value="F:adenylate cyclase activity"/>
    <property type="evidence" value="ECO:0007669"/>
    <property type="project" value="TreeGrafter"/>
</dbReference>
<dbReference type="GO" id="GO:0009190">
    <property type="term" value="P:cyclic nucleotide biosynthetic process"/>
    <property type="evidence" value="ECO:0007669"/>
    <property type="project" value="InterPro"/>
</dbReference>
<dbReference type="Pfam" id="PF00211">
    <property type="entry name" value="Guanylate_cyc"/>
    <property type="match status" value="1"/>
</dbReference>
<keyword evidence="2" id="KW-0067">ATP-binding</keyword>
<dbReference type="Gene3D" id="3.30.70.1230">
    <property type="entry name" value="Nucleotide cyclase"/>
    <property type="match status" value="1"/>
</dbReference>
<proteinExistence type="predicted"/>
<dbReference type="PROSITE" id="PS50125">
    <property type="entry name" value="GUANYLATE_CYCLASE_2"/>
    <property type="match status" value="1"/>
</dbReference>
<sequence length="1123" mass="123931">MNDRVSVWLDSLGLAHYHEAFAQHAITWDVLPELTDEDLTSLGVLLGHRKKLRRAIAELVQQGDSGHATAQPTPTASPFPPPVSGRELAERRQLTVMFCDLVGSTALASRLDPEEVQPIIRQFLETCSHAVSRFHGYIAKYMGDGLLVYFGYPQAHEHDAERAIHAGLAVLDLVKTLSRDGAQGQDLAVRIGIATGQVLVGELIGTDTAQERSVFGETPNLAARLQSLAAPNHVIIDATTRSLVGNEFACADCGAVALKGFDQPIQAWQVVGRHVSASRFESYRSGRQTHFIGRESELALLLTRWREAVEGEGRVVLLSGEAGIGKSKLVWRLGEQLRDARHYIITLQCSPHHTKTALYPVINHLRRVIGVTGEDRPATQWQKLETFAATSGLHDPLTVTLLGNLLSIPVGDQRAPVMLSPDKRKELMLEALLQLLQSRAVQCPTLCIVEDVHWIDPTSMELLTRAIGAIQRIPALLVITARPDFNSTWSELNQVMALTLSRLSRRQSAELLVSTAGGKALPLEVEQMILAKTEGVPLYVEELTDSVIKSRLLIEEPQAFRLKAPLKDFTIPDSLQALLTERIDRLGLAKEIAQIGAALGREFGYELIRELVDVAERELEDGLQTLCASGLMVQEGEIPLAKYVFRHALIQDAAYGILPKAARRTLHLRIAQTLESKFIERTAREPELLAHHYEQAGMIGPAIKYSALAARRAEERSANVEAILYFDKALDLLAQMPLAPERKASELDLLLGRGRTIITSKGYASDEVKHNFLRAKELSQENPDSVQHFVTMSSLWSFHLVRGPLLTARDMADDLFAWAQRHPDPEVLVRAHSNVGLTASFLGKLVEARNHLRTVITQHDSPKMPYSLEVGITARTILAKTSWILGEVDEVEVLAQEAIEMARKLAHPFTLAFTLTAASWVYATLRDAARTFSLAEEATVVSRKGSFEVLLAWATSCQGWAMFEMGNEDGLVRLLKGIAAAREAKASLSHTQALAMLADVYVRKQQIDEGVRVIEEALALVHAQGEACWHAELLRLKGELLLAQSDCLIAQAEQCFMKAMEIAQIQHALMLELRAATSLAKLLKKQNQRDLARRTLSSVYSRFGQHGANPDLTDARALLGSLS</sequence>
<name>A0A0S4LCY0_9BACT</name>
<dbReference type="Gene3D" id="3.40.50.300">
    <property type="entry name" value="P-loop containing nucleotide triphosphate hydrolases"/>
    <property type="match status" value="1"/>
</dbReference>
<evidence type="ECO:0000313" key="7">
    <source>
        <dbReference type="Proteomes" id="UP000199032"/>
    </source>
</evidence>
<reference evidence="6 7" key="1">
    <citation type="submission" date="2015-10" db="EMBL/GenBank/DDBJ databases">
        <authorList>
            <person name="Gilbert D.G."/>
        </authorList>
    </citation>
    <scope>NUCLEOTIDE SEQUENCE [LARGE SCALE GENOMIC DNA]</scope>
    <source>
        <strain evidence="6">COMA1</strain>
    </source>
</reference>
<keyword evidence="7" id="KW-1185">Reference proteome</keyword>
<dbReference type="PANTHER" id="PTHR16305:SF28">
    <property type="entry name" value="GUANYLATE CYCLASE DOMAIN-CONTAINING PROTEIN"/>
    <property type="match status" value="1"/>
</dbReference>
<dbReference type="SMART" id="SM00454">
    <property type="entry name" value="SAM"/>
    <property type="match status" value="1"/>
</dbReference>
<dbReference type="CDD" id="cd09487">
    <property type="entry name" value="SAM_superfamily"/>
    <property type="match status" value="1"/>
</dbReference>
<dbReference type="AlphaFoldDB" id="A0A0S4LCY0"/>
<evidence type="ECO:0000259" key="5">
    <source>
        <dbReference type="PROSITE" id="PS50125"/>
    </source>
</evidence>
<dbReference type="InterPro" id="IPR011990">
    <property type="entry name" value="TPR-like_helical_dom_sf"/>
</dbReference>
<feature type="domain" description="SAM" evidence="4">
    <location>
        <begin position="1"/>
        <end position="62"/>
    </location>
</feature>
<keyword evidence="1" id="KW-0547">Nucleotide-binding</keyword>
<dbReference type="SUPFAM" id="SSF55073">
    <property type="entry name" value="Nucleotide cyclase"/>
    <property type="match status" value="1"/>
</dbReference>
<gene>
    <name evidence="6" type="ORF">COMA1_11306</name>
</gene>
<dbReference type="EMBL" id="CZQA01000001">
    <property type="protein sequence ID" value="CUS33716.1"/>
    <property type="molecule type" value="Genomic_DNA"/>
</dbReference>
<dbReference type="InterPro" id="IPR001660">
    <property type="entry name" value="SAM"/>
</dbReference>
<organism evidence="6 7">
    <name type="scientific">Candidatus Nitrospira nitrosa</name>
    <dbReference type="NCBI Taxonomy" id="1742972"/>
    <lineage>
        <taxon>Bacteria</taxon>
        <taxon>Pseudomonadati</taxon>
        <taxon>Nitrospirota</taxon>
        <taxon>Nitrospiria</taxon>
        <taxon>Nitrospirales</taxon>
        <taxon>Nitrospiraceae</taxon>
        <taxon>Nitrospira</taxon>
    </lineage>
</organism>
<dbReference type="PANTHER" id="PTHR16305">
    <property type="entry name" value="TESTICULAR SOLUBLE ADENYLYL CYCLASE"/>
    <property type="match status" value="1"/>
</dbReference>
<feature type="region of interest" description="Disordered" evidence="3">
    <location>
        <begin position="63"/>
        <end position="84"/>
    </location>
</feature>
<dbReference type="OrthoDB" id="9758570at2"/>
<dbReference type="Gene3D" id="1.10.150.50">
    <property type="entry name" value="Transcription Factor, Ets-1"/>
    <property type="match status" value="1"/>
</dbReference>
<dbReference type="SUPFAM" id="SSF47769">
    <property type="entry name" value="SAM/Pointed domain"/>
    <property type="match status" value="1"/>
</dbReference>
<feature type="domain" description="Guanylate cyclase" evidence="5">
    <location>
        <begin position="95"/>
        <end position="226"/>
    </location>
</feature>
<evidence type="ECO:0000256" key="3">
    <source>
        <dbReference type="SAM" id="MobiDB-lite"/>
    </source>
</evidence>
<dbReference type="SUPFAM" id="SSF48452">
    <property type="entry name" value="TPR-like"/>
    <property type="match status" value="1"/>
</dbReference>
<dbReference type="Proteomes" id="UP000199032">
    <property type="component" value="Unassembled WGS sequence"/>
</dbReference>
<dbReference type="PROSITE" id="PS50105">
    <property type="entry name" value="SAM_DOMAIN"/>
    <property type="match status" value="1"/>
</dbReference>
<dbReference type="GO" id="GO:0035556">
    <property type="term" value="P:intracellular signal transduction"/>
    <property type="evidence" value="ECO:0007669"/>
    <property type="project" value="InterPro"/>
</dbReference>